<keyword evidence="2" id="KW-1185">Reference proteome</keyword>
<gene>
    <name evidence="1" type="ORF">DCL27_12340</name>
</gene>
<protein>
    <submittedName>
        <fullName evidence="1">Host specificity protein J</fullName>
    </submittedName>
</protein>
<dbReference type="EMBL" id="CP084506">
    <property type="protein sequence ID" value="UCP99444.1"/>
    <property type="molecule type" value="Genomic_DNA"/>
</dbReference>
<evidence type="ECO:0000313" key="1">
    <source>
        <dbReference type="EMBL" id="UCP99444.1"/>
    </source>
</evidence>
<reference evidence="1" key="1">
    <citation type="submission" date="2021-09" db="EMBL/GenBank/DDBJ databases">
        <title>Comparative genomics of Edwardsiella genus reveals species-based diversity.</title>
        <authorList>
            <person name="Tekedar H.C."/>
            <person name="Kumru S."/>
            <person name="Waldbieser G.C."/>
            <person name="Reichley S.R."/>
            <person name="Lawrence M.L."/>
            <person name="Griffin M.J."/>
        </authorList>
    </citation>
    <scope>NUCLEOTIDE SEQUENCE</scope>
    <source>
        <strain evidence="1">ATCC 15947</strain>
    </source>
</reference>
<evidence type="ECO:0000313" key="2">
    <source>
        <dbReference type="Proteomes" id="UP000245918"/>
    </source>
</evidence>
<proteinExistence type="predicted"/>
<accession>A0AC61TG09</accession>
<organism evidence="1 2">
    <name type="scientific">Edwardsiella tarda ATCC 15947 = NBRC 105688</name>
    <dbReference type="NCBI Taxonomy" id="667121"/>
    <lineage>
        <taxon>Bacteria</taxon>
        <taxon>Pseudomonadati</taxon>
        <taxon>Pseudomonadota</taxon>
        <taxon>Gammaproteobacteria</taxon>
        <taxon>Enterobacterales</taxon>
        <taxon>Hafniaceae</taxon>
        <taxon>Edwardsiella</taxon>
    </lineage>
</organism>
<dbReference type="Proteomes" id="UP000245918">
    <property type="component" value="Chromosome"/>
</dbReference>
<sequence length="1113" mass="122992">MGKGGGEQHTPYEQPDNLKSKQKVSIIDAIGEGPIEGPVNGLQSVLLKMTPAIDSNGDSNVNGMSLQWVAGENEQPALKGFEGSGTEVPVNAEIKNGAPLTRTITSTNIDRLRFTFGVQSLVQAQDNGDRVGTSVDLQIQIMRGGRWVTERRVTISGKTTTQYLNALVVDNLPPRPFDIRMVRSTPNSNSDMLQNKTLWASYTEIIDVQQQYPNTAVVGLTFDSEQYGSEIPSRNYHIRGRIVQIPSNYDPLARTYSGIWDGSFKPGWTDNPAWCLYDVLTHPRYGLGKKIGSVIVDKWALYTIGQYADALVPNGYGGKEPRMRCNGYITTRRSAYEVISDFCSIMRCMPVWNGQLLTFIQDRPADCVWPYTNANVVDGKFSYTFSPKSSRHNAVLVRWVNPDNGWKEDFEYVSDDLSIAANGLNQLEIDAFCCTSRGQAYRHGLWILTTEKLEVQTVSFKVGADGLKHLPGDVIEVADNDYAANQIGGRLLNIDEAGRSITLDRSVTLPAGKVTVSVIGTDGRPLRLEVESQLAPDVLVLKSLPSGIKTLGVWSLSLPSLRQRLYRCVSIKDNRDGTYSIVAIQHVPEKENVVDNGASFDPKPGSGSSSIPPAVEHLDVEITPDDGQYQAIARWDTPRVVSGVRFELKLNRADRVVGSQVTSDMEYRLSSLPQGAYTLSVRAINQFGQKGDPSSVNFNISVPDAPAFIELTPGYFQITITPRLSYYRQDVQYEFWFSEKRITDYRLIESTALKLGISSYWVKDRLMKLGTDYYFYVRSVNQVGKSNFVEAVGQVSNDANGYLDFFKGKITESYLGKELLEKVDLTTDNASRLTQFEKEWTDANNKWNAMWGVKIEQTKDGKHYVAGLGLSMEDTPEGKLSQFLVAANRIEFIDPANGNTTPMLVGYGNQLIMNDVLLKRLYAASITSSGNPPTFSVTPEGKLTVRNADISGKISATSGAMSNVTIEENCRINGKLSANQIEGDIVKSVGKAFPLWDGYPAGTLTVRVDDDQAFDRQIVIPSILFSGAESIDGSYYAWCKLTVKRNGSVVFNYEADKTPGIFTSVIDMPAGKGPIKLEFIVSSRAINNYKPRTKISDLLVLIMKKSTAGIQIS</sequence>
<name>A0AC61TG09_EDWTA</name>